<dbReference type="EMBL" id="CAJNOO010002186">
    <property type="protein sequence ID" value="CAF1244012.1"/>
    <property type="molecule type" value="Genomic_DNA"/>
</dbReference>
<evidence type="ECO:0000313" key="2">
    <source>
        <dbReference type="EMBL" id="CAF1291185.1"/>
    </source>
</evidence>
<evidence type="ECO:0000313" key="3">
    <source>
        <dbReference type="Proteomes" id="UP000663889"/>
    </source>
</evidence>
<organism evidence="2 3">
    <name type="scientific">Rotaria sordida</name>
    <dbReference type="NCBI Taxonomy" id="392033"/>
    <lineage>
        <taxon>Eukaryota</taxon>
        <taxon>Metazoa</taxon>
        <taxon>Spiralia</taxon>
        <taxon>Gnathifera</taxon>
        <taxon>Rotifera</taxon>
        <taxon>Eurotatoria</taxon>
        <taxon>Bdelloidea</taxon>
        <taxon>Philodinida</taxon>
        <taxon>Philodinidae</taxon>
        <taxon>Rotaria</taxon>
    </lineage>
</organism>
<dbReference type="Proteomes" id="UP000663882">
    <property type="component" value="Unassembled WGS sequence"/>
</dbReference>
<comment type="caution">
    <text evidence="2">The sequence shown here is derived from an EMBL/GenBank/DDBJ whole genome shotgun (WGS) entry which is preliminary data.</text>
</comment>
<proteinExistence type="predicted"/>
<gene>
    <name evidence="1" type="ORF">RFH988_LOCUS26819</name>
    <name evidence="2" type="ORF">SEV965_LOCUS25780</name>
</gene>
<evidence type="ECO:0000313" key="1">
    <source>
        <dbReference type="EMBL" id="CAF1244012.1"/>
    </source>
</evidence>
<dbReference type="EMBL" id="CAJNOU010002114">
    <property type="protein sequence ID" value="CAF1291185.1"/>
    <property type="molecule type" value="Genomic_DNA"/>
</dbReference>
<dbReference type="Proteomes" id="UP000663889">
    <property type="component" value="Unassembled WGS sequence"/>
</dbReference>
<accession>A0A815CRB9</accession>
<name>A0A815CRB9_9BILA</name>
<protein>
    <submittedName>
        <fullName evidence="2">Uncharacterized protein</fullName>
    </submittedName>
</protein>
<dbReference type="AlphaFoldDB" id="A0A815CRB9"/>
<reference evidence="2" key="1">
    <citation type="submission" date="2021-02" db="EMBL/GenBank/DDBJ databases">
        <authorList>
            <person name="Nowell W R."/>
        </authorList>
    </citation>
    <scope>NUCLEOTIDE SEQUENCE</scope>
</reference>
<sequence length="130" mass="14386">MSVKKIKVQKLPDGTPFTMGIDDDNGITISTLERLYPNIHTKYNDSKKKFFPPDGEAWKADITYFPIFGDNIDSSSSRTAVNSVPSNFFCIDKELLNGLKSANISIFGVESSLELKYLPTSIPMVDGTSL</sequence>